<dbReference type="EMBL" id="CAKOGP040002095">
    <property type="protein sequence ID" value="CAJ1962171.1"/>
    <property type="molecule type" value="Genomic_DNA"/>
</dbReference>
<dbReference type="AlphaFoldDB" id="A0AAD2G774"/>
<protein>
    <submittedName>
        <fullName evidence="1">Uncharacterized protein</fullName>
    </submittedName>
</protein>
<organism evidence="1 2">
    <name type="scientific">Cylindrotheca closterium</name>
    <dbReference type="NCBI Taxonomy" id="2856"/>
    <lineage>
        <taxon>Eukaryota</taxon>
        <taxon>Sar</taxon>
        <taxon>Stramenopiles</taxon>
        <taxon>Ochrophyta</taxon>
        <taxon>Bacillariophyta</taxon>
        <taxon>Bacillariophyceae</taxon>
        <taxon>Bacillariophycidae</taxon>
        <taxon>Bacillariales</taxon>
        <taxon>Bacillariaceae</taxon>
        <taxon>Cylindrotheca</taxon>
    </lineage>
</organism>
<sequence length="119" mass="13461">MIVALPQWRQYASLCRFASVTLLACLKEPLVLPATGILTMLDPVRAKFNSAGLLQFDFLHGDFIRWLGGEYVNSAHDFNAEWDVIDSTLHNREVPAEYPPLKLEMAYRIQTEGVPIKAQ</sequence>
<gene>
    <name evidence="1" type="ORF">CYCCA115_LOCUS19560</name>
</gene>
<keyword evidence="2" id="KW-1185">Reference proteome</keyword>
<evidence type="ECO:0000313" key="2">
    <source>
        <dbReference type="Proteomes" id="UP001295423"/>
    </source>
</evidence>
<evidence type="ECO:0000313" key="1">
    <source>
        <dbReference type="EMBL" id="CAJ1962171.1"/>
    </source>
</evidence>
<dbReference type="Proteomes" id="UP001295423">
    <property type="component" value="Unassembled WGS sequence"/>
</dbReference>
<reference evidence="1" key="1">
    <citation type="submission" date="2023-08" db="EMBL/GenBank/DDBJ databases">
        <authorList>
            <person name="Audoor S."/>
            <person name="Bilcke G."/>
        </authorList>
    </citation>
    <scope>NUCLEOTIDE SEQUENCE</scope>
</reference>
<proteinExistence type="predicted"/>
<comment type="caution">
    <text evidence="1">The sequence shown here is derived from an EMBL/GenBank/DDBJ whole genome shotgun (WGS) entry which is preliminary data.</text>
</comment>
<name>A0AAD2G774_9STRA</name>
<accession>A0AAD2G774</accession>